<proteinExistence type="predicted"/>
<comment type="caution">
    <text evidence="3">The sequence shown here is derived from an EMBL/GenBank/DDBJ whole genome shotgun (WGS) entry which is preliminary data.</text>
</comment>
<feature type="coiled-coil region" evidence="1">
    <location>
        <begin position="1"/>
        <end position="28"/>
    </location>
</feature>
<evidence type="ECO:0000259" key="2">
    <source>
        <dbReference type="PROSITE" id="PS50921"/>
    </source>
</evidence>
<organism evidence="3 4">
    <name type="scientific">Spongisporangium articulatum</name>
    <dbReference type="NCBI Taxonomy" id="3362603"/>
    <lineage>
        <taxon>Bacteria</taxon>
        <taxon>Bacillati</taxon>
        <taxon>Actinomycetota</taxon>
        <taxon>Actinomycetes</taxon>
        <taxon>Kineosporiales</taxon>
        <taxon>Kineosporiaceae</taxon>
        <taxon>Spongisporangium</taxon>
    </lineage>
</organism>
<reference evidence="3 4" key="1">
    <citation type="submission" date="2024-10" db="EMBL/GenBank/DDBJ databases">
        <title>The Natural Products Discovery Center: Release of the First 8490 Sequenced Strains for Exploring Actinobacteria Biosynthetic Diversity.</title>
        <authorList>
            <person name="Kalkreuter E."/>
            <person name="Kautsar S.A."/>
            <person name="Yang D."/>
            <person name="Bader C.D."/>
            <person name="Teijaro C.N."/>
            <person name="Fluegel L."/>
            <person name="Davis C.M."/>
            <person name="Simpson J.R."/>
            <person name="Lauterbach L."/>
            <person name="Steele A.D."/>
            <person name="Gui C."/>
            <person name="Meng S."/>
            <person name="Li G."/>
            <person name="Viehrig K."/>
            <person name="Ye F."/>
            <person name="Su P."/>
            <person name="Kiefer A.F."/>
            <person name="Nichols A."/>
            <person name="Cepeda A.J."/>
            <person name="Yan W."/>
            <person name="Fan B."/>
            <person name="Jiang Y."/>
            <person name="Adhikari A."/>
            <person name="Zheng C.-J."/>
            <person name="Schuster L."/>
            <person name="Cowan T.M."/>
            <person name="Smanski M.J."/>
            <person name="Chevrette M.G."/>
            <person name="De Carvalho L.P.S."/>
            <person name="Shen B."/>
        </authorList>
    </citation>
    <scope>NUCLEOTIDE SEQUENCE [LARGE SCALE GENOMIC DNA]</scope>
    <source>
        <strain evidence="3 4">NPDC049639</strain>
    </source>
</reference>
<dbReference type="InterPro" id="IPR036388">
    <property type="entry name" value="WH-like_DNA-bd_sf"/>
</dbReference>
<dbReference type="InterPro" id="IPR011006">
    <property type="entry name" value="CheY-like_superfamily"/>
</dbReference>
<dbReference type="Gene3D" id="1.10.10.10">
    <property type="entry name" value="Winged helix-like DNA-binding domain superfamily/Winged helix DNA-binding domain"/>
    <property type="match status" value="1"/>
</dbReference>
<evidence type="ECO:0000313" key="3">
    <source>
        <dbReference type="EMBL" id="MFI7589281.1"/>
    </source>
</evidence>
<evidence type="ECO:0000256" key="1">
    <source>
        <dbReference type="SAM" id="Coils"/>
    </source>
</evidence>
<dbReference type="SMART" id="SM01012">
    <property type="entry name" value="ANTAR"/>
    <property type="match status" value="1"/>
</dbReference>
<keyword evidence="4" id="KW-1185">Reference proteome</keyword>
<dbReference type="InterPro" id="IPR005561">
    <property type="entry name" value="ANTAR"/>
</dbReference>
<protein>
    <submittedName>
        <fullName evidence="3">ANTAR domain-containing protein</fullName>
    </submittedName>
</protein>
<dbReference type="PROSITE" id="PS50921">
    <property type="entry name" value="ANTAR"/>
    <property type="match status" value="1"/>
</dbReference>
<feature type="domain" description="ANTAR" evidence="2">
    <location>
        <begin position="15"/>
        <end position="76"/>
    </location>
</feature>
<dbReference type="EMBL" id="JBITLV010000007">
    <property type="protein sequence ID" value="MFI7589281.1"/>
    <property type="molecule type" value="Genomic_DNA"/>
</dbReference>
<keyword evidence="1" id="KW-0175">Coiled coil</keyword>
<gene>
    <name evidence="3" type="ORF">ACIB24_19620</name>
</gene>
<dbReference type="SUPFAM" id="SSF52172">
    <property type="entry name" value="CheY-like"/>
    <property type="match status" value="1"/>
</dbReference>
<evidence type="ECO:0000313" key="4">
    <source>
        <dbReference type="Proteomes" id="UP001612915"/>
    </source>
</evidence>
<accession>A0ABW8AUI8</accession>
<dbReference type="Proteomes" id="UP001612915">
    <property type="component" value="Unassembled WGS sequence"/>
</dbReference>
<dbReference type="RefSeq" id="WP_398283832.1">
    <property type="nucleotide sequence ID" value="NZ_JBITLV010000007.1"/>
</dbReference>
<sequence>MTSEQASVAELILQVQELERELATLRHGLDTRTLIGQATGLLAGSLHLSTGRAWQVLRLTSSYSNVKMRDVARVLVHAHDGVAEPDDEALAVLVVPALERASQLAEGVSGR</sequence>
<dbReference type="Pfam" id="PF03861">
    <property type="entry name" value="ANTAR"/>
    <property type="match status" value="1"/>
</dbReference>
<name>A0ABW8AUI8_9ACTN</name>